<evidence type="ECO:0000259" key="4">
    <source>
        <dbReference type="Pfam" id="PF13023"/>
    </source>
</evidence>
<dbReference type="Pfam" id="PF13023">
    <property type="entry name" value="HD_3"/>
    <property type="match status" value="2"/>
</dbReference>
<organism evidence="5 6">
    <name type="scientific">Tetrabaena socialis</name>
    <dbReference type="NCBI Taxonomy" id="47790"/>
    <lineage>
        <taxon>Eukaryota</taxon>
        <taxon>Viridiplantae</taxon>
        <taxon>Chlorophyta</taxon>
        <taxon>core chlorophytes</taxon>
        <taxon>Chlorophyceae</taxon>
        <taxon>CS clade</taxon>
        <taxon>Chlamydomonadales</taxon>
        <taxon>Tetrabaenaceae</taxon>
        <taxon>Tetrabaena</taxon>
    </lineage>
</organism>
<dbReference type="OrthoDB" id="10254258at2759"/>
<evidence type="ECO:0000313" key="5">
    <source>
        <dbReference type="EMBL" id="PNH07103.1"/>
    </source>
</evidence>
<feature type="domain" description="HD" evidence="4">
    <location>
        <begin position="236"/>
        <end position="279"/>
    </location>
</feature>
<feature type="region of interest" description="Disordered" evidence="3">
    <location>
        <begin position="391"/>
        <end position="418"/>
    </location>
</feature>
<evidence type="ECO:0000256" key="1">
    <source>
        <dbReference type="ARBA" id="ARBA00022723"/>
    </source>
</evidence>
<evidence type="ECO:0000256" key="3">
    <source>
        <dbReference type="SAM" id="MobiDB-lite"/>
    </source>
</evidence>
<keyword evidence="1" id="KW-0479">Metal-binding</keyword>
<gene>
    <name evidence="5" type="ORF">TSOC_006466</name>
</gene>
<feature type="region of interest" description="Disordered" evidence="3">
    <location>
        <begin position="356"/>
        <end position="375"/>
    </location>
</feature>
<keyword evidence="2" id="KW-0378">Hydrolase</keyword>
<sequence length="418" mass="43431">MEIAPGAVAASSGCSHAAGQPFSDSATHQRKIRPSAASAAAMSYAEDRAICRTARYALRSSPQHTTPASVATQQADLRGAAREEGIVLMPMFLEKRCEALMPATCTLPSDSASSECTLPAEAWLTRSRGPPPPPPPPAAAAAGRPGCGAGSCGSASLQPRMAPSYCSGEGAPLKSSTSRVAPPASRRRMAEATSDWSGQQLRQAARQRAKQALQPGVHLGPTEGGVAGYAKGPKLMTREVESLWLEYEGASSPEALLVKDFDKLEMILTAHQYEEPELLLEEFFTSTAGRFKTATGWLTKRTGWVKRDVAGPESIADHMYRMALMSLIATDSAVDVSRKAWAEELVRRRCASRGAKAAAATDGGRGAAGDAEAAEGAGALDAQVAVAAAADEGAGATGGGDEPGSKRARVEPEGVQEG</sequence>
<feature type="domain" description="HD" evidence="4">
    <location>
        <begin position="299"/>
        <end position="338"/>
    </location>
</feature>
<dbReference type="PANTHER" id="PTHR11845">
    <property type="entry name" value="5'-DEOXYNUCLEOTIDASE HDDC2"/>
    <property type="match status" value="1"/>
</dbReference>
<feature type="region of interest" description="Disordered" evidence="3">
    <location>
        <begin position="1"/>
        <end position="29"/>
    </location>
</feature>
<dbReference type="GO" id="GO:0005737">
    <property type="term" value="C:cytoplasm"/>
    <property type="evidence" value="ECO:0007669"/>
    <property type="project" value="TreeGrafter"/>
</dbReference>
<dbReference type="InterPro" id="IPR039356">
    <property type="entry name" value="YfbR/HDDC2"/>
</dbReference>
<feature type="region of interest" description="Disordered" evidence="3">
    <location>
        <begin position="124"/>
        <end position="154"/>
    </location>
</feature>
<dbReference type="InterPro" id="IPR006674">
    <property type="entry name" value="HD_domain"/>
</dbReference>
<dbReference type="Gene3D" id="1.10.3210.10">
    <property type="entry name" value="Hypothetical protein af1432"/>
    <property type="match status" value="2"/>
</dbReference>
<dbReference type="EMBL" id="PGGS01000197">
    <property type="protein sequence ID" value="PNH07103.1"/>
    <property type="molecule type" value="Genomic_DNA"/>
</dbReference>
<proteinExistence type="predicted"/>
<feature type="compositionally biased region" description="Pro residues" evidence="3">
    <location>
        <begin position="129"/>
        <end position="138"/>
    </location>
</feature>
<dbReference type="GO" id="GO:0046872">
    <property type="term" value="F:metal ion binding"/>
    <property type="evidence" value="ECO:0007669"/>
    <property type="project" value="UniProtKB-KW"/>
</dbReference>
<feature type="compositionally biased region" description="Basic and acidic residues" evidence="3">
    <location>
        <begin position="403"/>
        <end position="412"/>
    </location>
</feature>
<dbReference type="GO" id="GO:0002953">
    <property type="term" value="F:5'-deoxynucleotidase activity"/>
    <property type="evidence" value="ECO:0007669"/>
    <property type="project" value="InterPro"/>
</dbReference>
<dbReference type="AlphaFoldDB" id="A0A2J8A3L9"/>
<dbReference type="PANTHER" id="PTHR11845:SF13">
    <property type="entry name" value="5'-DEOXYNUCLEOTIDASE HDDC2"/>
    <property type="match status" value="1"/>
</dbReference>
<name>A0A2J8A3L9_9CHLO</name>
<comment type="caution">
    <text evidence="5">The sequence shown here is derived from an EMBL/GenBank/DDBJ whole genome shotgun (WGS) entry which is preliminary data.</text>
</comment>
<feature type="region of interest" description="Disordered" evidence="3">
    <location>
        <begin position="166"/>
        <end position="198"/>
    </location>
</feature>
<evidence type="ECO:0000256" key="2">
    <source>
        <dbReference type="ARBA" id="ARBA00022801"/>
    </source>
</evidence>
<dbReference type="SUPFAM" id="SSF109604">
    <property type="entry name" value="HD-domain/PDEase-like"/>
    <property type="match status" value="2"/>
</dbReference>
<keyword evidence="6" id="KW-1185">Reference proteome</keyword>
<accession>A0A2J8A3L9</accession>
<reference evidence="5 6" key="1">
    <citation type="journal article" date="2017" name="Mol. Biol. Evol.">
        <title>The 4-celled Tetrabaena socialis nuclear genome reveals the essential components for genetic control of cell number at the origin of multicellularity in the volvocine lineage.</title>
        <authorList>
            <person name="Featherston J."/>
            <person name="Arakaki Y."/>
            <person name="Hanschen E.R."/>
            <person name="Ferris P.J."/>
            <person name="Michod R.E."/>
            <person name="Olson B.J.S.C."/>
            <person name="Nozaki H."/>
            <person name="Durand P.M."/>
        </authorList>
    </citation>
    <scope>NUCLEOTIDE SEQUENCE [LARGE SCALE GENOMIC DNA]</scope>
    <source>
        <strain evidence="5 6">NIES-571</strain>
    </source>
</reference>
<protein>
    <submittedName>
        <fullName evidence="5">HD domain-containing protein 2</fullName>
    </submittedName>
</protein>
<evidence type="ECO:0000313" key="6">
    <source>
        <dbReference type="Proteomes" id="UP000236333"/>
    </source>
</evidence>
<dbReference type="Proteomes" id="UP000236333">
    <property type="component" value="Unassembled WGS sequence"/>
</dbReference>